<keyword evidence="1" id="KW-1015">Disulfide bond</keyword>
<organism evidence="4">
    <name type="scientific">Arion vulgaris</name>
    <dbReference type="NCBI Taxonomy" id="1028688"/>
    <lineage>
        <taxon>Eukaryota</taxon>
        <taxon>Metazoa</taxon>
        <taxon>Spiralia</taxon>
        <taxon>Lophotrochozoa</taxon>
        <taxon>Mollusca</taxon>
        <taxon>Gastropoda</taxon>
        <taxon>Heterobranchia</taxon>
        <taxon>Euthyneura</taxon>
        <taxon>Panpulmonata</taxon>
        <taxon>Eupulmonata</taxon>
        <taxon>Stylommatophora</taxon>
        <taxon>Helicina</taxon>
        <taxon>Arionoidea</taxon>
        <taxon>Arionidae</taxon>
        <taxon>Arion</taxon>
    </lineage>
</organism>
<feature type="domain" description="VWFD" evidence="3">
    <location>
        <begin position="1"/>
        <end position="92"/>
    </location>
</feature>
<dbReference type="PANTHER" id="PTHR11339">
    <property type="entry name" value="EXTRACELLULAR MATRIX GLYCOPROTEIN RELATED"/>
    <property type="match status" value="1"/>
</dbReference>
<gene>
    <name evidence="4" type="primary">ORF54136</name>
</gene>
<reference evidence="4" key="1">
    <citation type="submission" date="2014-12" db="EMBL/GenBank/DDBJ databases">
        <title>Insight into the proteome of Arion vulgaris.</title>
        <authorList>
            <person name="Aradska J."/>
            <person name="Bulat T."/>
            <person name="Smidak R."/>
            <person name="Sarate P."/>
            <person name="Gangsoo J."/>
            <person name="Sialana F."/>
            <person name="Bilban M."/>
            <person name="Lubec G."/>
        </authorList>
    </citation>
    <scope>NUCLEOTIDE SEQUENCE</scope>
    <source>
        <tissue evidence="4">Skin</tissue>
    </source>
</reference>
<feature type="non-terminal residue" evidence="4">
    <location>
        <position position="1"/>
    </location>
</feature>
<dbReference type="AlphaFoldDB" id="A0A0B6Z9V9"/>
<accession>A0A0B6Z9V9</accession>
<dbReference type="GO" id="GO:0031012">
    <property type="term" value="C:extracellular matrix"/>
    <property type="evidence" value="ECO:0007669"/>
    <property type="project" value="TreeGrafter"/>
</dbReference>
<dbReference type="CDD" id="cd19941">
    <property type="entry name" value="TIL"/>
    <property type="match status" value="1"/>
</dbReference>
<dbReference type="Gene3D" id="2.10.25.10">
    <property type="entry name" value="Laminin"/>
    <property type="match status" value="1"/>
</dbReference>
<protein>
    <recommendedName>
        <fullName evidence="3">VWFD domain-containing protein</fullName>
    </recommendedName>
</protein>
<feature type="non-terminal residue" evidence="4">
    <location>
        <position position="320"/>
    </location>
</feature>
<dbReference type="EMBL" id="HACG01018302">
    <property type="protein sequence ID" value="CEK65167.1"/>
    <property type="molecule type" value="Transcribed_RNA"/>
</dbReference>
<proteinExistence type="predicted"/>
<evidence type="ECO:0000256" key="1">
    <source>
        <dbReference type="ARBA" id="ARBA00023157"/>
    </source>
</evidence>
<evidence type="ECO:0000313" key="4">
    <source>
        <dbReference type="EMBL" id="CEK65167.1"/>
    </source>
</evidence>
<dbReference type="InterPro" id="IPR036084">
    <property type="entry name" value="Ser_inhib-like_sf"/>
</dbReference>
<dbReference type="InterPro" id="IPR001846">
    <property type="entry name" value="VWF_type-D"/>
</dbReference>
<name>A0A0B6Z9V9_9EUPU</name>
<evidence type="ECO:0000259" key="3">
    <source>
        <dbReference type="PROSITE" id="PS51233"/>
    </source>
</evidence>
<keyword evidence="2" id="KW-0325">Glycoprotein</keyword>
<dbReference type="PANTHER" id="PTHR11339:SF373">
    <property type="entry name" value="VWFD DOMAIN-CONTAINING PROTEIN"/>
    <property type="match status" value="1"/>
</dbReference>
<dbReference type="InterPro" id="IPR002919">
    <property type="entry name" value="TIL_dom"/>
</dbReference>
<sequence length="320" mass="35357">YDGHRFGITVNNGRIQLWTVFDLLVSWDSKDVVEVTVPTNAKDNVCGLCGNYNGNPKDDNLLGPACSNSTDHQDDDDEVFAQSWIVDNTTCTANCHPGQHGSGDNQCFYPKAIIDRECSKLMDNKTSPFKDCLKLKRTTDLDQFRLSCVYDLCHIDGDLNDGICRFAEIMAWDCTDNEKADVSGWKAKVTACEVPICPNNMIYKACGSDNPRTCLNINTPQTAGTATCTEGCFCEDNKVQEGDRCISPEQCGCFYNNGYLATGDKLLLPNCSVEIQCVGGNVTVSRPVGCNENEECRIENEVVDCYCKTGYIRNDNHECA</sequence>
<dbReference type="PROSITE" id="PS51233">
    <property type="entry name" value="VWFD"/>
    <property type="match status" value="1"/>
</dbReference>
<dbReference type="Pfam" id="PF00094">
    <property type="entry name" value="VWD"/>
    <property type="match status" value="1"/>
</dbReference>
<dbReference type="InterPro" id="IPR050780">
    <property type="entry name" value="Mucin_vWF_Thrombospondin_sf"/>
</dbReference>
<dbReference type="GO" id="GO:0005615">
    <property type="term" value="C:extracellular space"/>
    <property type="evidence" value="ECO:0007669"/>
    <property type="project" value="TreeGrafter"/>
</dbReference>
<dbReference type="Pfam" id="PF01826">
    <property type="entry name" value="TIL"/>
    <property type="match status" value="1"/>
</dbReference>
<evidence type="ECO:0000256" key="2">
    <source>
        <dbReference type="ARBA" id="ARBA00023180"/>
    </source>
</evidence>
<dbReference type="SUPFAM" id="SSF57567">
    <property type="entry name" value="Serine protease inhibitors"/>
    <property type="match status" value="1"/>
</dbReference>